<evidence type="ECO:0000256" key="1">
    <source>
        <dbReference type="ARBA" id="ARBA00022801"/>
    </source>
</evidence>
<dbReference type="CDD" id="cd18793">
    <property type="entry name" value="SF2_C_SNF"/>
    <property type="match status" value="1"/>
</dbReference>
<feature type="domain" description="Helicase C-terminal" evidence="2">
    <location>
        <begin position="184"/>
        <end position="348"/>
    </location>
</feature>
<dbReference type="InterPro" id="IPR027417">
    <property type="entry name" value="P-loop_NTPase"/>
</dbReference>
<organism evidence="3">
    <name type="scientific">Thermodesulfovibrio autotrophicus</name>
    <dbReference type="NCBI Taxonomy" id="3118333"/>
    <lineage>
        <taxon>Bacteria</taxon>
        <taxon>Pseudomonadati</taxon>
        <taxon>Nitrospirota</taxon>
        <taxon>Thermodesulfovibrionia</taxon>
        <taxon>Thermodesulfovibrionales</taxon>
        <taxon>Thermodesulfovibrionaceae</taxon>
        <taxon>Thermodesulfovibrio</taxon>
    </lineage>
</organism>
<dbReference type="InterPro" id="IPR049730">
    <property type="entry name" value="SNF2/RAD54-like_C"/>
</dbReference>
<keyword evidence="3" id="KW-0067">ATP-binding</keyword>
<reference evidence="3" key="1">
    <citation type="submission" date="2024-01" db="EMBL/GenBank/DDBJ databases">
        <title>The first autotrophic representatives of the genus Thermodesulfovibrio.</title>
        <authorList>
            <person name="Maltseva A.I."/>
            <person name="Elcheninov A.G."/>
            <person name="Kublanov I.V."/>
            <person name="Lebedinsky A.V."/>
            <person name="Frolov E.N."/>
        </authorList>
    </citation>
    <scope>NUCLEOTIDE SEQUENCE</scope>
    <source>
        <strain evidence="3">3907-1M</strain>
    </source>
</reference>
<keyword evidence="1 3" id="KW-0378">Hydrolase</keyword>
<accession>A0AAU8GZ22</accession>
<dbReference type="EMBL" id="CP144373">
    <property type="protein sequence ID" value="XCH46815.1"/>
    <property type="molecule type" value="Genomic_DNA"/>
</dbReference>
<protein>
    <submittedName>
        <fullName evidence="3">DEAD/DEAH box helicase</fullName>
        <ecNumber evidence="3">3.6.4.-</ecNumber>
    </submittedName>
</protein>
<name>A0AAU8GZ22_9BACT</name>
<dbReference type="Pfam" id="PF00271">
    <property type="entry name" value="Helicase_C"/>
    <property type="match status" value="1"/>
</dbReference>
<dbReference type="Gene3D" id="3.40.50.300">
    <property type="entry name" value="P-loop containing nucleotide triphosphate hydrolases"/>
    <property type="match status" value="1"/>
</dbReference>
<sequence length="457" mass="52179">MGGYATDTFYLLYRIAPHELKEFGYKGVESFLKKYGVIETIQKLDEDGGKSYRYGRGKKRNVIVKKRPGISPEAVGKYLLHRSCFIRLADVIDGLPPYDEIVITFKMDDMQKEFYLNLQDSLAQAMKTHKIRAMSAMLQSLLCYPDSCVVFPEKAVIRVKNKETGEYKVIDVITAPMLPIALLPKEQELIKLCQEEKSQGRKVLVYVTFTGNRDIRLRLKKILEEKGFKVGILQETIEPKKREEWINKHSHEFDVLITNPELVKLGLDLYEYPTIVFFEVGYNIFTLRQAARRSWRIGQKQPVKVYYFCYENTMQEAALVLTAKKVEQALLLEGDLPEGLATEFSDSGSIIEEMAKALVEGRTYSGAETSWAQMRKKEIESSLGLNSDETIFTVSAVAGKQDKAVKLKPEKISKIDNVTISIVTTKGKKKSVSRMTVKYEEIDNLVKKYGLVQFGMF</sequence>
<evidence type="ECO:0000259" key="2">
    <source>
        <dbReference type="PROSITE" id="PS51194"/>
    </source>
</evidence>
<gene>
    <name evidence="3" type="ORF">V4D30_00720</name>
</gene>
<dbReference type="KEGG" id="taut:V4D30_00720"/>
<dbReference type="InterPro" id="IPR001650">
    <property type="entry name" value="Helicase_C-like"/>
</dbReference>
<evidence type="ECO:0000313" key="3">
    <source>
        <dbReference type="EMBL" id="XCH46815.1"/>
    </source>
</evidence>
<dbReference type="EC" id="3.6.4.-" evidence="3"/>
<dbReference type="RefSeq" id="WP_353684338.1">
    <property type="nucleotide sequence ID" value="NZ_CP144373.1"/>
</dbReference>
<dbReference type="SUPFAM" id="SSF52540">
    <property type="entry name" value="P-loop containing nucleoside triphosphate hydrolases"/>
    <property type="match status" value="1"/>
</dbReference>
<dbReference type="PANTHER" id="PTHR10799">
    <property type="entry name" value="SNF2/RAD54 HELICASE FAMILY"/>
    <property type="match status" value="1"/>
</dbReference>
<proteinExistence type="predicted"/>
<keyword evidence="3" id="KW-0347">Helicase</keyword>
<keyword evidence="3" id="KW-0547">Nucleotide-binding</keyword>
<dbReference type="GO" id="GO:0016787">
    <property type="term" value="F:hydrolase activity"/>
    <property type="evidence" value="ECO:0007669"/>
    <property type="project" value="UniProtKB-KW"/>
</dbReference>
<dbReference type="PROSITE" id="PS51194">
    <property type="entry name" value="HELICASE_CTER"/>
    <property type="match status" value="1"/>
</dbReference>
<dbReference type="AlphaFoldDB" id="A0AAU8GZ22"/>
<dbReference type="GO" id="GO:0004386">
    <property type="term" value="F:helicase activity"/>
    <property type="evidence" value="ECO:0007669"/>
    <property type="project" value="UniProtKB-KW"/>
</dbReference>